<accession>A0AC34GNP1</accession>
<sequence length="247" mass="27916">MNDISLNWNNNYSTGTYTLAQAINDFGNMKESRWDESKAAITTGGKENTLGCRIKMLPNSLSEGGFGAEADIESGQEYEIDFDMKFHSTFSWSGGGKVGFGFKIGQGNKTGCRPAWDGNGGSLRLVWIASKDRVFLRPYVYHYRMPNECGDNFGKTYPTAENLVKGKWYHVHMYAKSNTGNNENGWIQIVINETPSINQTIQWTANDEYRKINVLTFMTFRGGSSEDYMASTTDYVYYDNFVLKKLS</sequence>
<dbReference type="WBParaSite" id="ES5_v2.g5320.t1">
    <property type="protein sequence ID" value="ES5_v2.g5320.t1"/>
    <property type="gene ID" value="ES5_v2.g5320"/>
</dbReference>
<proteinExistence type="predicted"/>
<protein>
    <submittedName>
        <fullName evidence="2">Alginate lyase</fullName>
    </submittedName>
</protein>
<name>A0AC34GNP1_9BILA</name>
<reference evidence="2" key="1">
    <citation type="submission" date="2022-11" db="UniProtKB">
        <authorList>
            <consortium name="WormBaseParasite"/>
        </authorList>
    </citation>
    <scope>IDENTIFICATION</scope>
</reference>
<evidence type="ECO:0000313" key="2">
    <source>
        <dbReference type="WBParaSite" id="ES5_v2.g5320.t1"/>
    </source>
</evidence>
<evidence type="ECO:0000313" key="1">
    <source>
        <dbReference type="Proteomes" id="UP000887579"/>
    </source>
</evidence>
<dbReference type="Proteomes" id="UP000887579">
    <property type="component" value="Unplaced"/>
</dbReference>
<organism evidence="1 2">
    <name type="scientific">Panagrolaimus sp. ES5</name>
    <dbReference type="NCBI Taxonomy" id="591445"/>
    <lineage>
        <taxon>Eukaryota</taxon>
        <taxon>Metazoa</taxon>
        <taxon>Ecdysozoa</taxon>
        <taxon>Nematoda</taxon>
        <taxon>Chromadorea</taxon>
        <taxon>Rhabditida</taxon>
        <taxon>Tylenchina</taxon>
        <taxon>Panagrolaimomorpha</taxon>
        <taxon>Panagrolaimoidea</taxon>
        <taxon>Panagrolaimidae</taxon>
        <taxon>Panagrolaimus</taxon>
    </lineage>
</organism>